<proteinExistence type="predicted"/>
<dbReference type="Pfam" id="PF00563">
    <property type="entry name" value="EAL"/>
    <property type="match status" value="1"/>
</dbReference>
<keyword evidence="1" id="KW-0175">Coiled coil</keyword>
<dbReference type="EMBL" id="CP015584">
    <property type="protein sequence ID" value="APT59609.1"/>
    <property type="molecule type" value="Genomic_DNA"/>
</dbReference>
<dbReference type="CDD" id="cd12915">
    <property type="entry name" value="PDC2_DGC_like"/>
    <property type="match status" value="1"/>
</dbReference>
<dbReference type="FunFam" id="3.30.70.270:FF:000001">
    <property type="entry name" value="Diguanylate cyclase domain protein"/>
    <property type="match status" value="1"/>
</dbReference>
<name>A0A1L7ALK3_9PROT</name>
<evidence type="ECO:0000256" key="1">
    <source>
        <dbReference type="SAM" id="Coils"/>
    </source>
</evidence>
<dbReference type="eggNOG" id="COG5001">
    <property type="taxonomic scope" value="Bacteria"/>
</dbReference>
<reference evidence="4 5" key="1">
    <citation type="submission" date="2016-05" db="EMBL/GenBank/DDBJ databases">
        <title>Complete Genome and Methylome Analysis of Psychrotrophic Bacterial Isolates from Antarctic Lake Untersee.</title>
        <authorList>
            <person name="Fomenkov A."/>
            <person name="Akimov V.N."/>
            <person name="Vasilyeva L.V."/>
            <person name="Andersen D."/>
            <person name="Vincze T."/>
            <person name="Roberts R.J."/>
        </authorList>
    </citation>
    <scope>NUCLEOTIDE SEQUENCE [LARGE SCALE GENOMIC DNA]</scope>
    <source>
        <strain evidence="4 5">U14-5</strain>
    </source>
</reference>
<dbReference type="InterPro" id="IPR035965">
    <property type="entry name" value="PAS-like_dom_sf"/>
</dbReference>
<dbReference type="AlphaFoldDB" id="A0A1L7ALK3"/>
<dbReference type="InterPro" id="IPR054327">
    <property type="entry name" value="His-kinase-like_sensor"/>
</dbReference>
<protein>
    <recommendedName>
        <fullName evidence="6">Cyclic di-GMP phosphodiesterase Gmr</fullName>
    </recommendedName>
</protein>
<dbReference type="GO" id="GO:0003824">
    <property type="term" value="F:catalytic activity"/>
    <property type="evidence" value="ECO:0007669"/>
    <property type="project" value="UniProtKB-ARBA"/>
</dbReference>
<feature type="coiled-coil region" evidence="1">
    <location>
        <begin position="331"/>
        <end position="358"/>
    </location>
</feature>
<evidence type="ECO:0000259" key="2">
    <source>
        <dbReference type="PROSITE" id="PS50883"/>
    </source>
</evidence>
<evidence type="ECO:0000259" key="3">
    <source>
        <dbReference type="PROSITE" id="PS50887"/>
    </source>
</evidence>
<dbReference type="Proteomes" id="UP000185494">
    <property type="component" value="Chromosome 2"/>
</dbReference>
<dbReference type="PROSITE" id="PS50883">
    <property type="entry name" value="EAL"/>
    <property type="match status" value="1"/>
</dbReference>
<dbReference type="PANTHER" id="PTHR44757">
    <property type="entry name" value="DIGUANYLATE CYCLASE DGCP"/>
    <property type="match status" value="1"/>
</dbReference>
<evidence type="ECO:0000313" key="4">
    <source>
        <dbReference type="EMBL" id="APT59609.1"/>
    </source>
</evidence>
<organism evidence="4 5">
    <name type="scientific">Roseomonas gilardii</name>
    <dbReference type="NCBI Taxonomy" id="257708"/>
    <lineage>
        <taxon>Bacteria</taxon>
        <taxon>Pseudomonadati</taxon>
        <taxon>Pseudomonadota</taxon>
        <taxon>Alphaproteobacteria</taxon>
        <taxon>Acetobacterales</taxon>
        <taxon>Roseomonadaceae</taxon>
        <taxon>Roseomonas</taxon>
    </lineage>
</organism>
<dbReference type="InterPro" id="IPR000160">
    <property type="entry name" value="GGDEF_dom"/>
</dbReference>
<feature type="domain" description="EAL" evidence="2">
    <location>
        <begin position="672"/>
        <end position="923"/>
    </location>
</feature>
<dbReference type="Gene3D" id="3.20.20.450">
    <property type="entry name" value="EAL domain"/>
    <property type="match status" value="1"/>
</dbReference>
<dbReference type="InterPro" id="IPR029787">
    <property type="entry name" value="Nucleotide_cyclase"/>
</dbReference>
<dbReference type="SMART" id="SM00052">
    <property type="entry name" value="EAL"/>
    <property type="match status" value="1"/>
</dbReference>
<dbReference type="Gene3D" id="3.30.450.20">
    <property type="entry name" value="PAS domain"/>
    <property type="match status" value="3"/>
</dbReference>
<gene>
    <name evidence="4" type="ORF">RGI145_19925</name>
</gene>
<accession>A0A1L7ALK3</accession>
<dbReference type="Pfam" id="PF22588">
    <property type="entry name" value="dCache_1_like"/>
    <property type="match status" value="1"/>
</dbReference>
<dbReference type="CDD" id="cd01948">
    <property type="entry name" value="EAL"/>
    <property type="match status" value="1"/>
</dbReference>
<dbReference type="KEGG" id="rgi:RGI145_19925"/>
<feature type="domain" description="GGDEF" evidence="3">
    <location>
        <begin position="529"/>
        <end position="663"/>
    </location>
</feature>
<dbReference type="PANTHER" id="PTHR44757:SF2">
    <property type="entry name" value="BIOFILM ARCHITECTURE MAINTENANCE PROTEIN MBAA"/>
    <property type="match status" value="1"/>
</dbReference>
<evidence type="ECO:0000313" key="5">
    <source>
        <dbReference type="Proteomes" id="UP000185494"/>
    </source>
</evidence>
<dbReference type="Pfam" id="PF00990">
    <property type="entry name" value="GGDEF"/>
    <property type="match status" value="1"/>
</dbReference>
<dbReference type="Gene3D" id="3.30.70.270">
    <property type="match status" value="1"/>
</dbReference>
<dbReference type="InterPro" id="IPR001633">
    <property type="entry name" value="EAL_dom"/>
</dbReference>
<dbReference type="CDD" id="cd01949">
    <property type="entry name" value="GGDEF"/>
    <property type="match status" value="1"/>
</dbReference>
<dbReference type="InterPro" id="IPR043128">
    <property type="entry name" value="Rev_trsase/Diguanyl_cyclase"/>
</dbReference>
<dbReference type="CDD" id="cd12914">
    <property type="entry name" value="PDC1_DGC_like"/>
    <property type="match status" value="1"/>
</dbReference>
<dbReference type="InterPro" id="IPR052155">
    <property type="entry name" value="Biofilm_reg_signaling"/>
</dbReference>
<dbReference type="Pfam" id="PF12860">
    <property type="entry name" value="PAS_7"/>
    <property type="match status" value="1"/>
</dbReference>
<sequence>MSHLRAPVATRRERDPSRLLTACGIALALLLAVAAFILARDLRARAIASATEELSRTALMLADQSERIFQSLDLVEAGLIEQIRARPGTGTPEGLAQLRGSVELHEALREQAGRLPQVETIALFDHEARPLNSSRLFPVPDVSFADRRYFQELSRPDAPDSLISDPVLSRSTGNWTIYEARRLKNQDGVFLGFVMGAIRLSSFETFYRDVASHPDEAITLLRRDGVLLARHPPVTQPHPRDFRDTLAGLSLPAPGEAAVFWLRSPLDGRDRVFAVRILEHLPVILAASTTEAAMLEDWRHQVTALAVGTLLLELGLAGVVLLGRRQMRAHLLLARAEAAEAKAAHDAVEAQLALAREREGAERALRLRDLRFGSALDNMIQGLCMVDEAGTVQVMNPRLLAMLRLPPDEPVLGQPLRRVARRSLARRGLRRQDVRSLASWLRARLGDGLPPEEQSSFTWVLADGRALSVLLRGMGDGGWMASLEDVTERRLAEARIVHMARHDPLTGLPNRTLFGERLREAVAGAAAGRGCALLCIDLDGFKEVNDTLGHPAGDALLRIVSERLRHQLREADTVARLGGDEFAVLLADAGRSEAAVPLAERIVAALGHPYDIGGRPATISASLGIAMLAPGEAGDEETLLRRADLALYHAKGAGRHCHRLFAPSMETEIQLRRQLEADLRRGLRDGEFLLYYQPVLRVSSGDVTGFEALLRWRHPIRGLVMPGDFIAFAEESGLILPLGAWALREACREAAGWPDGLKVAVNLSAAQFGQGRALVAQVRAALETAGLPPTRLELEVTESALLADTAETLAVLQELRTLGIGIALDDFGTGYSSLSYLRNFPFTKVKIDQSFVREMGEHPDSAAIVHAVVGLGRSLGMLTQAEGIETEEQRRLLLDEGCDEGQGYLFSPPRPAAEINGLLASFTRKRGSEAA</sequence>
<dbReference type="NCBIfam" id="TIGR00254">
    <property type="entry name" value="GGDEF"/>
    <property type="match status" value="1"/>
</dbReference>
<dbReference type="STRING" id="257708.RGI145_19925"/>
<dbReference type="SUPFAM" id="SSF55073">
    <property type="entry name" value="Nucleotide cyclase"/>
    <property type="match status" value="1"/>
</dbReference>
<dbReference type="SUPFAM" id="SSF55785">
    <property type="entry name" value="PYP-like sensor domain (PAS domain)"/>
    <property type="match status" value="1"/>
</dbReference>
<dbReference type="PROSITE" id="PS50887">
    <property type="entry name" value="GGDEF"/>
    <property type="match status" value="1"/>
</dbReference>
<dbReference type="SMART" id="SM00267">
    <property type="entry name" value="GGDEF"/>
    <property type="match status" value="1"/>
</dbReference>
<dbReference type="SUPFAM" id="SSF141868">
    <property type="entry name" value="EAL domain-like"/>
    <property type="match status" value="1"/>
</dbReference>
<dbReference type="InterPro" id="IPR035919">
    <property type="entry name" value="EAL_sf"/>
</dbReference>
<evidence type="ECO:0008006" key="6">
    <source>
        <dbReference type="Google" id="ProtNLM"/>
    </source>
</evidence>